<proteinExistence type="predicted"/>
<comment type="caution">
    <text evidence="1">The sequence shown here is derived from an EMBL/GenBank/DDBJ whole genome shotgun (WGS) entry which is preliminary data.</text>
</comment>
<dbReference type="InterPro" id="IPR010836">
    <property type="entry name" value="SapC"/>
</dbReference>
<evidence type="ECO:0000313" key="1">
    <source>
        <dbReference type="EMBL" id="MER2494065.1"/>
    </source>
</evidence>
<organism evidence="1 2">
    <name type="scientific">Catenovulum sediminis</name>
    <dbReference type="NCBI Taxonomy" id="1740262"/>
    <lineage>
        <taxon>Bacteria</taxon>
        <taxon>Pseudomonadati</taxon>
        <taxon>Pseudomonadota</taxon>
        <taxon>Gammaproteobacteria</taxon>
        <taxon>Alteromonadales</taxon>
        <taxon>Alteromonadaceae</taxon>
        <taxon>Catenovulum</taxon>
    </lineage>
</organism>
<dbReference type="Proteomes" id="UP001467690">
    <property type="component" value="Unassembled WGS sequence"/>
</dbReference>
<protein>
    <submittedName>
        <fullName evidence="1">SapC family protein</fullName>
    </submittedName>
</protein>
<dbReference type="EMBL" id="JBELOE010000281">
    <property type="protein sequence ID" value="MER2494065.1"/>
    <property type="molecule type" value="Genomic_DNA"/>
</dbReference>
<keyword evidence="2" id="KW-1185">Reference proteome</keyword>
<gene>
    <name evidence="1" type="ORF">ABS311_19495</name>
</gene>
<accession>A0ABV1RMB1</accession>
<sequence>MITDYQILSQAKHQQLCVKTGDTNYLHNHTHMAPVLLPEVDKLAAHFPLCFSHHGHADELVLVALLGFEEHENVCFQHGHWLTPEIPLAFARQPFLVDQSNGQIFVDVKNPSVNPNEGEPLFTDSGKPSEYLREKMALLEQIYQAAHPTQHFVSTLQEYGLLEPVKLGGKKLNVSHSTLNGLYTIAIDKLAGLNDDFVLHLFHLGLLQPCYLIQHSMQNIDKLIALKRKAQHNH</sequence>
<reference evidence="1 2" key="1">
    <citation type="submission" date="2024-06" db="EMBL/GenBank/DDBJ databases">
        <authorList>
            <person name="Chen R.Y."/>
        </authorList>
    </citation>
    <scope>NUCLEOTIDE SEQUENCE [LARGE SCALE GENOMIC DNA]</scope>
    <source>
        <strain evidence="1 2">D2</strain>
    </source>
</reference>
<dbReference type="RefSeq" id="WP_350403093.1">
    <property type="nucleotide sequence ID" value="NZ_JBELOE010000281.1"/>
</dbReference>
<name>A0ABV1RMB1_9ALTE</name>
<evidence type="ECO:0000313" key="2">
    <source>
        <dbReference type="Proteomes" id="UP001467690"/>
    </source>
</evidence>
<dbReference type="Pfam" id="PF07277">
    <property type="entry name" value="SapC"/>
    <property type="match status" value="1"/>
</dbReference>